<dbReference type="PANTHER" id="PTHR43877">
    <property type="entry name" value="AMINOALKYLPHOSPHONATE N-ACETYLTRANSFERASE-RELATED-RELATED"/>
    <property type="match status" value="1"/>
</dbReference>
<dbReference type="PROSITE" id="PS51186">
    <property type="entry name" value="GNAT"/>
    <property type="match status" value="1"/>
</dbReference>
<protein>
    <submittedName>
        <fullName evidence="4">GNAT family N-acetyltransferase</fullName>
    </submittedName>
</protein>
<sequence>MSRCALEIRDARPEDVAGLLQLWTHAGRNEATPRPVDEATRALAQIAADPDERLLVGLVEGEVVAALHLRRAPMSPLHTETAVHTSYLLVLPEHRRHGYARALLDTALSWAEEKDVTHITAITNSNSRDTNRFLARLGLGTAATVRIASTATMRRKLAPEVIRSQDARRQLGRVLAQRRSLQRRAVQAETAQGQVAD</sequence>
<evidence type="ECO:0000259" key="3">
    <source>
        <dbReference type="PROSITE" id="PS51186"/>
    </source>
</evidence>
<dbReference type="GO" id="GO:0016747">
    <property type="term" value="F:acyltransferase activity, transferring groups other than amino-acyl groups"/>
    <property type="evidence" value="ECO:0007669"/>
    <property type="project" value="InterPro"/>
</dbReference>
<keyword evidence="5" id="KW-1185">Reference proteome</keyword>
<dbReference type="RefSeq" id="WP_123222273.1">
    <property type="nucleotide sequence ID" value="NZ_RJSF01000019.1"/>
</dbReference>
<dbReference type="InterPro" id="IPR000182">
    <property type="entry name" value="GNAT_dom"/>
</dbReference>
<dbReference type="EMBL" id="RJSF01000019">
    <property type="protein sequence ID" value="RNM16020.1"/>
    <property type="molecule type" value="Genomic_DNA"/>
</dbReference>
<keyword evidence="2" id="KW-0012">Acyltransferase</keyword>
<gene>
    <name evidence="4" type="ORF">EFL26_07660</name>
</gene>
<dbReference type="Proteomes" id="UP000279994">
    <property type="component" value="Unassembled WGS sequence"/>
</dbReference>
<evidence type="ECO:0000256" key="2">
    <source>
        <dbReference type="ARBA" id="ARBA00023315"/>
    </source>
</evidence>
<name>A0A3N0GV53_9ACTN</name>
<dbReference type="SUPFAM" id="SSF55729">
    <property type="entry name" value="Acyl-CoA N-acyltransferases (Nat)"/>
    <property type="match status" value="1"/>
</dbReference>
<feature type="domain" description="N-acetyltransferase" evidence="3">
    <location>
        <begin position="6"/>
        <end position="158"/>
    </location>
</feature>
<reference evidence="4 5" key="1">
    <citation type="submission" date="2018-11" db="EMBL/GenBank/DDBJ databases">
        <authorList>
            <person name="Li F."/>
        </authorList>
    </citation>
    <scope>NUCLEOTIDE SEQUENCE [LARGE SCALE GENOMIC DNA]</scope>
    <source>
        <strain evidence="4 5">Gsoil 818</strain>
    </source>
</reference>
<accession>A0A3N0GV53</accession>
<evidence type="ECO:0000313" key="4">
    <source>
        <dbReference type="EMBL" id="RNM16020.1"/>
    </source>
</evidence>
<proteinExistence type="predicted"/>
<comment type="caution">
    <text evidence="4">The sequence shown here is derived from an EMBL/GenBank/DDBJ whole genome shotgun (WGS) entry which is preliminary data.</text>
</comment>
<dbReference type="Gene3D" id="3.40.630.30">
    <property type="match status" value="1"/>
</dbReference>
<evidence type="ECO:0000313" key="5">
    <source>
        <dbReference type="Proteomes" id="UP000279994"/>
    </source>
</evidence>
<dbReference type="CDD" id="cd04301">
    <property type="entry name" value="NAT_SF"/>
    <property type="match status" value="1"/>
</dbReference>
<dbReference type="Pfam" id="PF00583">
    <property type="entry name" value="Acetyltransf_1"/>
    <property type="match status" value="1"/>
</dbReference>
<organism evidence="4 5">
    <name type="scientific">Nocardioides pocheonensis</name>
    <dbReference type="NCBI Taxonomy" id="661485"/>
    <lineage>
        <taxon>Bacteria</taxon>
        <taxon>Bacillati</taxon>
        <taxon>Actinomycetota</taxon>
        <taxon>Actinomycetes</taxon>
        <taxon>Propionibacteriales</taxon>
        <taxon>Nocardioidaceae</taxon>
        <taxon>Nocardioides</taxon>
    </lineage>
</organism>
<keyword evidence="1 4" id="KW-0808">Transferase</keyword>
<dbReference type="OrthoDB" id="5192872at2"/>
<dbReference type="AlphaFoldDB" id="A0A3N0GV53"/>
<dbReference type="InterPro" id="IPR050832">
    <property type="entry name" value="Bact_Acetyltransf"/>
</dbReference>
<dbReference type="InterPro" id="IPR016181">
    <property type="entry name" value="Acyl_CoA_acyltransferase"/>
</dbReference>
<evidence type="ECO:0000256" key="1">
    <source>
        <dbReference type="ARBA" id="ARBA00022679"/>
    </source>
</evidence>